<comment type="caution">
    <text evidence="6">The sequence shown here is derived from an EMBL/GenBank/DDBJ whole genome shotgun (WGS) entry which is preliminary data.</text>
</comment>
<dbReference type="InterPro" id="IPR019734">
    <property type="entry name" value="TPR_rpt"/>
</dbReference>
<evidence type="ECO:0000313" key="6">
    <source>
        <dbReference type="EMBL" id="OLO53842.1"/>
    </source>
</evidence>
<keyword evidence="3" id="KW-0677">Repeat</keyword>
<evidence type="ECO:0000256" key="2">
    <source>
        <dbReference type="ARBA" id="ARBA00022490"/>
    </source>
</evidence>
<keyword evidence="2" id="KW-0963">Cytoplasm</keyword>
<reference evidence="6 7" key="1">
    <citation type="submission" date="2016-12" db="EMBL/GenBank/DDBJ databases">
        <title>Genomic comparison of strains in the 'Actinomyces naeslundii' group.</title>
        <authorList>
            <person name="Mughal S.R."/>
            <person name="Do T."/>
            <person name="Gilbert S.C."/>
            <person name="Witherden E.A."/>
            <person name="Didelot X."/>
            <person name="Beighton D."/>
        </authorList>
    </citation>
    <scope>NUCLEOTIDE SEQUENCE [LARGE SCALE GENOMIC DNA]</scope>
    <source>
        <strain evidence="6 7">MMRCO6-1</strain>
    </source>
</reference>
<dbReference type="Proteomes" id="UP000185772">
    <property type="component" value="Unassembled WGS sequence"/>
</dbReference>
<evidence type="ECO:0000256" key="3">
    <source>
        <dbReference type="ARBA" id="ARBA00022737"/>
    </source>
</evidence>
<name>A0A1Q8VZ65_9ACTO</name>
<dbReference type="InterPro" id="IPR051476">
    <property type="entry name" value="Bac_ResReg_Asp_Phosphatase"/>
</dbReference>
<gene>
    <name evidence="6" type="ORF">BKH27_05175</name>
</gene>
<dbReference type="InterPro" id="IPR011990">
    <property type="entry name" value="TPR-like_helical_dom_sf"/>
</dbReference>
<organism evidence="6 7">
    <name type="scientific">Actinomyces oris</name>
    <dbReference type="NCBI Taxonomy" id="544580"/>
    <lineage>
        <taxon>Bacteria</taxon>
        <taxon>Bacillati</taxon>
        <taxon>Actinomycetota</taxon>
        <taxon>Actinomycetes</taxon>
        <taxon>Actinomycetales</taxon>
        <taxon>Actinomycetaceae</taxon>
        <taxon>Actinomyces</taxon>
    </lineage>
</organism>
<dbReference type="PANTHER" id="PTHR46630:SF1">
    <property type="entry name" value="TETRATRICOPEPTIDE REPEAT PROTEIN 29"/>
    <property type="match status" value="1"/>
</dbReference>
<evidence type="ECO:0000256" key="1">
    <source>
        <dbReference type="ARBA" id="ARBA00004496"/>
    </source>
</evidence>
<dbReference type="Gene3D" id="1.25.40.10">
    <property type="entry name" value="Tetratricopeptide repeat domain"/>
    <property type="match status" value="2"/>
</dbReference>
<dbReference type="Pfam" id="PF13174">
    <property type="entry name" value="TPR_6"/>
    <property type="match status" value="1"/>
</dbReference>
<protein>
    <submittedName>
        <fullName evidence="6">Uncharacterized protein</fullName>
    </submittedName>
</protein>
<dbReference type="GO" id="GO:0005737">
    <property type="term" value="C:cytoplasm"/>
    <property type="evidence" value="ECO:0007669"/>
    <property type="project" value="UniProtKB-SubCell"/>
</dbReference>
<dbReference type="SUPFAM" id="SSF48452">
    <property type="entry name" value="TPR-like"/>
    <property type="match status" value="1"/>
</dbReference>
<dbReference type="SMART" id="SM00028">
    <property type="entry name" value="TPR"/>
    <property type="match status" value="4"/>
</dbReference>
<evidence type="ECO:0000313" key="7">
    <source>
        <dbReference type="Proteomes" id="UP000185772"/>
    </source>
</evidence>
<evidence type="ECO:0000256" key="5">
    <source>
        <dbReference type="ARBA" id="ARBA00038253"/>
    </source>
</evidence>
<dbReference type="EMBL" id="MSKM01000017">
    <property type="protein sequence ID" value="OLO53842.1"/>
    <property type="molecule type" value="Genomic_DNA"/>
</dbReference>
<dbReference type="PANTHER" id="PTHR46630">
    <property type="entry name" value="TETRATRICOPEPTIDE REPEAT PROTEIN 29"/>
    <property type="match status" value="1"/>
</dbReference>
<proteinExistence type="inferred from homology"/>
<evidence type="ECO:0000256" key="4">
    <source>
        <dbReference type="ARBA" id="ARBA00022803"/>
    </source>
</evidence>
<comment type="similarity">
    <text evidence="5">Belongs to the Rap family.</text>
</comment>
<accession>A0A1Q8VZ65</accession>
<sequence length="259" mass="29396">MIRIGDALSRPLFESGEFDVRLQLGFLTEEAAAHLGARDVQYRTLIDAIGWSLIELGSFDDAQKYLRHGLTLAEEEGDYFYQAKAYRHMGAIERRMGLLDNAIAYFEKASQTSLNISVEEDAKAMSAGITYAIAHLKFSQREYKGALKYTDLAINSFKETHDTYRVDMALVLKADIQVALDQVEKAKDIYRQVIQSSRVNRESIHYARAVLGLVEISLRENNFDEASRVLARLDSEHTVKMAAFSDRYLAAKQRIDTRV</sequence>
<dbReference type="AlphaFoldDB" id="A0A1Q8VZ65"/>
<comment type="subcellular location">
    <subcellularLocation>
        <location evidence="1">Cytoplasm</location>
    </subcellularLocation>
</comment>
<keyword evidence="4" id="KW-0802">TPR repeat</keyword>
<dbReference type="Pfam" id="PF13424">
    <property type="entry name" value="TPR_12"/>
    <property type="match status" value="1"/>
</dbReference>